<dbReference type="InterPro" id="IPR003594">
    <property type="entry name" value="HATPase_dom"/>
</dbReference>
<keyword evidence="4 7" id="KW-0418">Kinase</keyword>
<accession>A0ABV6K7B4</accession>
<dbReference type="GO" id="GO:0016301">
    <property type="term" value="F:kinase activity"/>
    <property type="evidence" value="ECO:0007669"/>
    <property type="project" value="UniProtKB-KW"/>
</dbReference>
<comment type="caution">
    <text evidence="7">The sequence shown here is derived from an EMBL/GenBank/DDBJ whole genome shotgun (WGS) entry which is preliminary data.</text>
</comment>
<feature type="domain" description="Histidine kinase/HSP90-like ATPase" evidence="6">
    <location>
        <begin position="52"/>
        <end position="144"/>
    </location>
</feature>
<proteinExistence type="predicted"/>
<dbReference type="InterPro" id="IPR036890">
    <property type="entry name" value="HATPase_C_sf"/>
</dbReference>
<evidence type="ECO:0000256" key="2">
    <source>
        <dbReference type="ARBA" id="ARBA00012438"/>
    </source>
</evidence>
<dbReference type="InterPro" id="IPR050482">
    <property type="entry name" value="Sensor_HK_TwoCompSys"/>
</dbReference>
<protein>
    <recommendedName>
        <fullName evidence="2">histidine kinase</fullName>
        <ecNumber evidence="2">2.7.13.3</ecNumber>
    </recommendedName>
</protein>
<dbReference type="SUPFAM" id="SSF55874">
    <property type="entry name" value="ATPase domain of HSP90 chaperone/DNA topoisomerase II/histidine kinase"/>
    <property type="match status" value="1"/>
</dbReference>
<gene>
    <name evidence="7" type="ORF">ACFFHM_01285</name>
</gene>
<dbReference type="EC" id="2.7.13.3" evidence="2"/>
<dbReference type="RefSeq" id="WP_335963560.1">
    <property type="nucleotide sequence ID" value="NZ_JAXBLX010000055.1"/>
</dbReference>
<keyword evidence="3" id="KW-0808">Transferase</keyword>
<name>A0ABV6K7B4_9BACI</name>
<evidence type="ECO:0000256" key="3">
    <source>
        <dbReference type="ARBA" id="ARBA00022679"/>
    </source>
</evidence>
<evidence type="ECO:0000313" key="7">
    <source>
        <dbReference type="EMBL" id="MFC0469204.1"/>
    </source>
</evidence>
<dbReference type="PANTHER" id="PTHR24421:SF10">
    <property type="entry name" value="NITRATE_NITRITE SENSOR PROTEIN NARQ"/>
    <property type="match status" value="1"/>
</dbReference>
<dbReference type="CDD" id="cd16917">
    <property type="entry name" value="HATPase_UhpB-NarQ-NarX-like"/>
    <property type="match status" value="1"/>
</dbReference>
<dbReference type="SMART" id="SM00387">
    <property type="entry name" value="HATPase_c"/>
    <property type="match status" value="1"/>
</dbReference>
<reference evidence="7 8" key="1">
    <citation type="submission" date="2024-09" db="EMBL/GenBank/DDBJ databases">
        <authorList>
            <person name="Sun Q."/>
            <person name="Mori K."/>
        </authorList>
    </citation>
    <scope>NUCLEOTIDE SEQUENCE [LARGE SCALE GENOMIC DNA]</scope>
    <source>
        <strain evidence="7 8">NCAIM B.02610</strain>
    </source>
</reference>
<evidence type="ECO:0000256" key="4">
    <source>
        <dbReference type="ARBA" id="ARBA00022777"/>
    </source>
</evidence>
<evidence type="ECO:0000259" key="6">
    <source>
        <dbReference type="SMART" id="SM00387"/>
    </source>
</evidence>
<keyword evidence="5" id="KW-0902">Two-component regulatory system</keyword>
<dbReference type="EMBL" id="JBHLUX010000003">
    <property type="protein sequence ID" value="MFC0469204.1"/>
    <property type="molecule type" value="Genomic_DNA"/>
</dbReference>
<evidence type="ECO:0000313" key="8">
    <source>
        <dbReference type="Proteomes" id="UP001589838"/>
    </source>
</evidence>
<sequence>MRQAIFKLRQPTPENSLLWSDSLEALIKNFKEENNNKIHIGWNLQDSSLTPKEKIELFACIKEALINIRKHANSQEIWITLTDTTDGWLCSIEDDGIGFDPTSITEGKYGLEIMKDRAKEMGWKLDVTRNNDRTKVQIQKETDTK</sequence>
<evidence type="ECO:0000256" key="5">
    <source>
        <dbReference type="ARBA" id="ARBA00023012"/>
    </source>
</evidence>
<dbReference type="PANTHER" id="PTHR24421">
    <property type="entry name" value="NITRATE/NITRITE SENSOR PROTEIN NARX-RELATED"/>
    <property type="match status" value="1"/>
</dbReference>
<dbReference type="Gene3D" id="3.30.565.10">
    <property type="entry name" value="Histidine kinase-like ATPase, C-terminal domain"/>
    <property type="match status" value="1"/>
</dbReference>
<organism evidence="7 8">
    <name type="scientific">Halalkalibacter kiskunsagensis</name>
    <dbReference type="NCBI Taxonomy" id="1548599"/>
    <lineage>
        <taxon>Bacteria</taxon>
        <taxon>Bacillati</taxon>
        <taxon>Bacillota</taxon>
        <taxon>Bacilli</taxon>
        <taxon>Bacillales</taxon>
        <taxon>Bacillaceae</taxon>
        <taxon>Halalkalibacter</taxon>
    </lineage>
</organism>
<dbReference type="Proteomes" id="UP001589838">
    <property type="component" value="Unassembled WGS sequence"/>
</dbReference>
<evidence type="ECO:0000256" key="1">
    <source>
        <dbReference type="ARBA" id="ARBA00000085"/>
    </source>
</evidence>
<comment type="catalytic activity">
    <reaction evidence="1">
        <text>ATP + protein L-histidine = ADP + protein N-phospho-L-histidine.</text>
        <dbReference type="EC" id="2.7.13.3"/>
    </reaction>
</comment>
<keyword evidence="8" id="KW-1185">Reference proteome</keyword>
<dbReference type="Pfam" id="PF02518">
    <property type="entry name" value="HATPase_c"/>
    <property type="match status" value="1"/>
</dbReference>